<dbReference type="Proteomes" id="UP000305238">
    <property type="component" value="Unassembled WGS sequence"/>
</dbReference>
<feature type="transmembrane region" description="Helical" evidence="1">
    <location>
        <begin position="81"/>
        <end position="103"/>
    </location>
</feature>
<name>A0A5S4HBC6_9ACTN</name>
<reference evidence="2 3" key="1">
    <citation type="submission" date="2019-05" db="EMBL/GenBank/DDBJ databases">
        <title>Draft genome sequence of Actinomadura geliboluensis A8036.</title>
        <authorList>
            <person name="Saricaoglu S."/>
            <person name="Isik K."/>
        </authorList>
    </citation>
    <scope>NUCLEOTIDE SEQUENCE [LARGE SCALE GENOMIC DNA]</scope>
    <source>
        <strain evidence="2 3">A8036</strain>
    </source>
</reference>
<dbReference type="OrthoDB" id="5149870at2"/>
<evidence type="ECO:0000256" key="1">
    <source>
        <dbReference type="SAM" id="Phobius"/>
    </source>
</evidence>
<feature type="transmembrane region" description="Helical" evidence="1">
    <location>
        <begin position="145"/>
        <end position="164"/>
    </location>
</feature>
<comment type="caution">
    <text evidence="2">The sequence shown here is derived from an EMBL/GenBank/DDBJ whole genome shotgun (WGS) entry which is preliminary data.</text>
</comment>
<dbReference type="Pfam" id="PF10825">
    <property type="entry name" value="DUF2752"/>
    <property type="match status" value="1"/>
</dbReference>
<organism evidence="2 3">
    <name type="scientific">Actinomadura geliboluensis</name>
    <dbReference type="NCBI Taxonomy" id="882440"/>
    <lineage>
        <taxon>Bacteria</taxon>
        <taxon>Bacillati</taxon>
        <taxon>Actinomycetota</taxon>
        <taxon>Actinomycetes</taxon>
        <taxon>Streptosporangiales</taxon>
        <taxon>Thermomonosporaceae</taxon>
        <taxon>Actinomadura</taxon>
    </lineage>
</organism>
<feature type="transmembrane region" description="Helical" evidence="1">
    <location>
        <begin position="20"/>
        <end position="39"/>
    </location>
</feature>
<evidence type="ECO:0000313" key="3">
    <source>
        <dbReference type="Proteomes" id="UP000305238"/>
    </source>
</evidence>
<feature type="transmembrane region" description="Helical" evidence="1">
    <location>
        <begin position="115"/>
        <end position="133"/>
    </location>
</feature>
<keyword evidence="1" id="KW-1133">Transmembrane helix</keyword>
<accession>A0A5S4HBC6</accession>
<evidence type="ECO:0000313" key="2">
    <source>
        <dbReference type="EMBL" id="TMR42279.1"/>
    </source>
</evidence>
<keyword evidence="3" id="KW-1185">Reference proteome</keyword>
<protein>
    <submittedName>
        <fullName evidence="2">DUF2752 domain-containing protein</fullName>
    </submittedName>
</protein>
<gene>
    <name evidence="2" type="ORF">ETD96_01495</name>
</gene>
<sequence length="179" mass="19335">MGRWQPLQITMDGQDLHRRLTELAVIGLFAGAAMALFGLPPIDVHGPLHYAGIMDPLCGGTRSVHSLMSADLSTAWRYNPVAFPLVLGAISLLIRHVVGFTAGRWINVRIANRRVFGGVAATLLVALDVNQQLHADLLRSSPDRLSFLGPVILAGIATVVYLLLRRPRVGKVASQVTSD</sequence>
<dbReference type="EMBL" id="VCKZ01000004">
    <property type="protein sequence ID" value="TMR42279.1"/>
    <property type="molecule type" value="Genomic_DNA"/>
</dbReference>
<keyword evidence="1" id="KW-0472">Membrane</keyword>
<keyword evidence="1" id="KW-0812">Transmembrane</keyword>
<dbReference type="InterPro" id="IPR021215">
    <property type="entry name" value="DUF2752"/>
</dbReference>
<dbReference type="AlphaFoldDB" id="A0A5S4HBC6"/>
<proteinExistence type="predicted"/>